<evidence type="ECO:0000259" key="2">
    <source>
        <dbReference type="Pfam" id="PF09133"/>
    </source>
</evidence>
<protein>
    <recommendedName>
        <fullName evidence="2">SANTA domain-containing protein</fullName>
    </recommendedName>
</protein>
<dbReference type="InterPro" id="IPR053090">
    <property type="entry name" value="Centromere_KNL-2_homolog"/>
</dbReference>
<sequence length="453" mass="49267">MSNPTKIPKLAQSDHNPSARTQLSCLSVKSVLLYDWWLARADGGKGLAVAGFTTRERQGVRGFCSAAIVKRHDTTILESKDGILITVCGFINRSRTLQNGFPAQICSWFLLGFPYGWEKYATPGYCEESADKDVGMGISGSGRDRFSIPPVSFDDLPVTKIRDTLMFSLGDSLEFSLHDILRPYRGKSSKHTTESSSSNMEGESPVTSVDHKMDQTPCGNKSSKGDLKDKDVKKFSTAAAATTTVEQCINQSGEGTTRMRDSLMFPIGDAEDISPDATLLPFCSSSSKQSPSSSCLNLENKSAGTGVDHKMNQTPCSNKTSKADLKEKDTNEISAADAAKTMEQCFIPSAGVTTRSMSRSRKLRSKQEDRHSDSPILCRSSNQKPERKLPASSATMAENDAGISASEEATGNAEKASPATISLDETLEVPNKSPCRIYSGRLRNHKRNRDKDN</sequence>
<evidence type="ECO:0000313" key="4">
    <source>
        <dbReference type="Proteomes" id="UP001141552"/>
    </source>
</evidence>
<dbReference type="InterPro" id="IPR015216">
    <property type="entry name" value="SANTA"/>
</dbReference>
<organism evidence="3 4">
    <name type="scientific">Turnera subulata</name>
    <dbReference type="NCBI Taxonomy" id="218843"/>
    <lineage>
        <taxon>Eukaryota</taxon>
        <taxon>Viridiplantae</taxon>
        <taxon>Streptophyta</taxon>
        <taxon>Embryophyta</taxon>
        <taxon>Tracheophyta</taxon>
        <taxon>Spermatophyta</taxon>
        <taxon>Magnoliopsida</taxon>
        <taxon>eudicotyledons</taxon>
        <taxon>Gunneridae</taxon>
        <taxon>Pentapetalae</taxon>
        <taxon>rosids</taxon>
        <taxon>fabids</taxon>
        <taxon>Malpighiales</taxon>
        <taxon>Passifloraceae</taxon>
        <taxon>Turnera</taxon>
    </lineage>
</organism>
<feature type="region of interest" description="Disordered" evidence="1">
    <location>
        <begin position="186"/>
        <end position="227"/>
    </location>
</feature>
<dbReference type="PANTHER" id="PTHR35311">
    <property type="entry name" value="KINETOCHORE-ASSOCIATED PROTEIN KNL-2 HOMOLOG"/>
    <property type="match status" value="1"/>
</dbReference>
<feature type="compositionally biased region" description="Basic residues" evidence="1">
    <location>
        <begin position="442"/>
        <end position="453"/>
    </location>
</feature>
<proteinExistence type="predicted"/>
<reference evidence="3" key="2">
    <citation type="journal article" date="2023" name="Plants (Basel)">
        <title>Annotation of the Turnera subulata (Passifloraceae) Draft Genome Reveals the S-Locus Evolved after the Divergence of Turneroideae from Passifloroideae in a Stepwise Manner.</title>
        <authorList>
            <person name="Henning P.M."/>
            <person name="Roalson E.H."/>
            <person name="Mir W."/>
            <person name="McCubbin A.G."/>
            <person name="Shore J.S."/>
        </authorList>
    </citation>
    <scope>NUCLEOTIDE SEQUENCE</scope>
    <source>
        <strain evidence="3">F60SS</strain>
    </source>
</reference>
<feature type="region of interest" description="Disordered" evidence="1">
    <location>
        <begin position="349"/>
        <end position="453"/>
    </location>
</feature>
<dbReference type="Proteomes" id="UP001141552">
    <property type="component" value="Unassembled WGS sequence"/>
</dbReference>
<comment type="caution">
    <text evidence="3">The sequence shown here is derived from an EMBL/GenBank/DDBJ whole genome shotgun (WGS) entry which is preliminary data.</text>
</comment>
<dbReference type="Pfam" id="PF09133">
    <property type="entry name" value="SANTA"/>
    <property type="match status" value="1"/>
</dbReference>
<name>A0A9Q0FXD1_9ROSI</name>
<feature type="region of interest" description="Disordered" evidence="1">
    <location>
        <begin position="306"/>
        <end position="325"/>
    </location>
</feature>
<accession>A0A9Q0FXD1</accession>
<gene>
    <name evidence="3" type="ORF">Tsubulata_029971</name>
</gene>
<dbReference type="PANTHER" id="PTHR35311:SF1">
    <property type="entry name" value="PROTEIN EMBRYO DEFECTIVE 1674"/>
    <property type="match status" value="1"/>
</dbReference>
<evidence type="ECO:0000256" key="1">
    <source>
        <dbReference type="SAM" id="MobiDB-lite"/>
    </source>
</evidence>
<keyword evidence="4" id="KW-1185">Reference proteome</keyword>
<evidence type="ECO:0000313" key="3">
    <source>
        <dbReference type="EMBL" id="KAJ4839336.1"/>
    </source>
</evidence>
<dbReference type="EMBL" id="JAKUCV010003347">
    <property type="protein sequence ID" value="KAJ4839336.1"/>
    <property type="molecule type" value="Genomic_DNA"/>
</dbReference>
<feature type="domain" description="SANTA" evidence="2">
    <location>
        <begin position="31"/>
        <end position="120"/>
    </location>
</feature>
<reference evidence="3" key="1">
    <citation type="submission" date="2022-02" db="EMBL/GenBank/DDBJ databases">
        <authorList>
            <person name="Henning P.M."/>
            <person name="McCubbin A.G."/>
            <person name="Shore J.S."/>
        </authorList>
    </citation>
    <scope>NUCLEOTIDE SEQUENCE</scope>
    <source>
        <strain evidence="3">F60SS</strain>
        <tissue evidence="3">Leaves</tissue>
    </source>
</reference>
<dbReference type="AlphaFoldDB" id="A0A9Q0FXD1"/>
<dbReference type="OrthoDB" id="118550at2759"/>